<dbReference type="PROSITE" id="PS51829">
    <property type="entry name" value="P_HOMO_B"/>
    <property type="match status" value="1"/>
</dbReference>
<dbReference type="Proteomes" id="UP001204621">
    <property type="component" value="Unassembled WGS sequence"/>
</dbReference>
<feature type="domain" description="P/Homo B" evidence="4">
    <location>
        <begin position="19"/>
        <end position="182"/>
    </location>
</feature>
<accession>A0ABT2CVZ3</accession>
<dbReference type="Pfam" id="PF07589">
    <property type="entry name" value="PEP-CTERM"/>
    <property type="match status" value="1"/>
</dbReference>
<protein>
    <submittedName>
        <fullName evidence="5">PEP-CTERM sorting domain-containing protein</fullName>
    </submittedName>
</protein>
<dbReference type="InterPro" id="IPR002884">
    <property type="entry name" value="P_dom"/>
</dbReference>
<reference evidence="5 6" key="1">
    <citation type="submission" date="2022-08" db="EMBL/GenBank/DDBJ databases">
        <title>Reclassification of Massilia species as members of the genera Telluria, Duganella, Pseudoduganella, Mokoshia gen. nov. and Zemynaea gen. nov. using orthogonal and non-orthogonal genome-based approaches.</title>
        <authorList>
            <person name="Bowman J.P."/>
        </authorList>
    </citation>
    <scope>NUCLEOTIDE SEQUENCE [LARGE SCALE GENOMIC DNA]</scope>
    <source>
        <strain evidence="5 6">JCM 31606</strain>
    </source>
</reference>
<keyword evidence="6" id="KW-1185">Reference proteome</keyword>
<comment type="caution">
    <text evidence="5">The sequence shown here is derived from an EMBL/GenBank/DDBJ whole genome shotgun (WGS) entry which is preliminary data.</text>
</comment>
<keyword evidence="1" id="KW-0645">Protease</keyword>
<dbReference type="EMBL" id="JANUGU010000002">
    <property type="protein sequence ID" value="MCS0658000.1"/>
    <property type="molecule type" value="Genomic_DNA"/>
</dbReference>
<feature type="signal peptide" evidence="3">
    <location>
        <begin position="1"/>
        <end position="23"/>
    </location>
</feature>
<gene>
    <name evidence="5" type="ORF">NX778_07985</name>
</gene>
<organism evidence="5 6">
    <name type="scientific">Massilia terrae</name>
    <dbReference type="NCBI Taxonomy" id="1811224"/>
    <lineage>
        <taxon>Bacteria</taxon>
        <taxon>Pseudomonadati</taxon>
        <taxon>Pseudomonadota</taxon>
        <taxon>Betaproteobacteria</taxon>
        <taxon>Burkholderiales</taxon>
        <taxon>Oxalobacteraceae</taxon>
        <taxon>Telluria group</taxon>
        <taxon>Massilia</taxon>
    </lineage>
</organism>
<dbReference type="SUPFAM" id="SSF49785">
    <property type="entry name" value="Galactose-binding domain-like"/>
    <property type="match status" value="1"/>
</dbReference>
<sequence>MRFSSIKHAVMCAALALAGAAQAGVVVTDSQYGDSDGIVIARYLDVTRHGTLSGVSISVDFSKCDDPQIGPDGTQCIGQGTPYANEIGMWLTGPDGTTVRLVPVGYYDVNSGGRVTVNFQDAAPVLDTTMQSGTYSLPLDSFSEFAGLDMFGTWTLTLQDTDFGDPLEYFGARLVLSGDGNDGGDPPPAGVPEPGSVAIIGLGLAGLAAVRRKRGRAR</sequence>
<evidence type="ECO:0000256" key="1">
    <source>
        <dbReference type="ARBA" id="ARBA00022670"/>
    </source>
</evidence>
<name>A0ABT2CVZ3_9BURK</name>
<keyword evidence="2" id="KW-0378">Hydrolase</keyword>
<dbReference type="InterPro" id="IPR008979">
    <property type="entry name" value="Galactose-bd-like_sf"/>
</dbReference>
<dbReference type="NCBIfam" id="TIGR02595">
    <property type="entry name" value="PEP_CTERM"/>
    <property type="match status" value="1"/>
</dbReference>
<evidence type="ECO:0000259" key="4">
    <source>
        <dbReference type="PROSITE" id="PS51829"/>
    </source>
</evidence>
<evidence type="ECO:0000256" key="3">
    <source>
        <dbReference type="SAM" id="SignalP"/>
    </source>
</evidence>
<dbReference type="RefSeq" id="WP_258811191.1">
    <property type="nucleotide sequence ID" value="NZ_JANUGU010000002.1"/>
</dbReference>
<dbReference type="Gene3D" id="2.60.120.260">
    <property type="entry name" value="Galactose-binding domain-like"/>
    <property type="match status" value="1"/>
</dbReference>
<evidence type="ECO:0000256" key="2">
    <source>
        <dbReference type="ARBA" id="ARBA00022801"/>
    </source>
</evidence>
<evidence type="ECO:0000313" key="5">
    <source>
        <dbReference type="EMBL" id="MCS0658000.1"/>
    </source>
</evidence>
<keyword evidence="3" id="KW-0732">Signal</keyword>
<proteinExistence type="predicted"/>
<feature type="chain" id="PRO_5047332861" evidence="3">
    <location>
        <begin position="24"/>
        <end position="218"/>
    </location>
</feature>
<evidence type="ECO:0000313" key="6">
    <source>
        <dbReference type="Proteomes" id="UP001204621"/>
    </source>
</evidence>
<dbReference type="InterPro" id="IPR013424">
    <property type="entry name" value="Ice-binding_C"/>
</dbReference>